<reference evidence="1 2" key="1">
    <citation type="submission" date="2019-11" db="EMBL/GenBank/DDBJ databases">
        <title>Whole genome sequence of Oryza granulata.</title>
        <authorList>
            <person name="Li W."/>
        </authorList>
    </citation>
    <scope>NUCLEOTIDE SEQUENCE [LARGE SCALE GENOMIC DNA]</scope>
    <source>
        <strain evidence="2">cv. Menghai</strain>
        <tissue evidence="1">Leaf</tissue>
    </source>
</reference>
<evidence type="ECO:0000313" key="1">
    <source>
        <dbReference type="EMBL" id="KAF0905863.1"/>
    </source>
</evidence>
<comment type="caution">
    <text evidence="1">The sequence shown here is derived from an EMBL/GenBank/DDBJ whole genome shotgun (WGS) entry which is preliminary data.</text>
</comment>
<proteinExistence type="predicted"/>
<dbReference type="PANTHER" id="PTHR33165">
    <property type="entry name" value="F-BOX DOMAIN CONTAINING PROTEIN-LIKE-RELATED"/>
    <property type="match status" value="1"/>
</dbReference>
<name>A0A6G1D297_9ORYZ</name>
<dbReference type="OrthoDB" id="583300at2759"/>
<evidence type="ECO:0000313" key="2">
    <source>
        <dbReference type="Proteomes" id="UP000479710"/>
    </source>
</evidence>
<dbReference type="EMBL" id="SPHZ02000007">
    <property type="protein sequence ID" value="KAF0905863.1"/>
    <property type="molecule type" value="Genomic_DNA"/>
</dbReference>
<keyword evidence="2" id="KW-1185">Reference proteome</keyword>
<dbReference type="PANTHER" id="PTHR33165:SF89">
    <property type="entry name" value="DUF295 DOMAIN-CONTAINING PROTEIN"/>
    <property type="match status" value="1"/>
</dbReference>
<gene>
    <name evidence="1" type="ORF">E2562_008898</name>
</gene>
<dbReference type="Proteomes" id="UP000479710">
    <property type="component" value="Unassembled WGS sequence"/>
</dbReference>
<dbReference type="AlphaFoldDB" id="A0A6G1D297"/>
<organism evidence="1 2">
    <name type="scientific">Oryza meyeriana var. granulata</name>
    <dbReference type="NCBI Taxonomy" id="110450"/>
    <lineage>
        <taxon>Eukaryota</taxon>
        <taxon>Viridiplantae</taxon>
        <taxon>Streptophyta</taxon>
        <taxon>Embryophyta</taxon>
        <taxon>Tracheophyta</taxon>
        <taxon>Spermatophyta</taxon>
        <taxon>Magnoliopsida</taxon>
        <taxon>Liliopsida</taxon>
        <taxon>Poales</taxon>
        <taxon>Poaceae</taxon>
        <taxon>BOP clade</taxon>
        <taxon>Oryzoideae</taxon>
        <taxon>Oryzeae</taxon>
        <taxon>Oryzinae</taxon>
        <taxon>Oryza</taxon>
        <taxon>Oryza meyeriana</taxon>
    </lineage>
</organism>
<protein>
    <submittedName>
        <fullName evidence="1">Uncharacterized protein</fullName>
    </submittedName>
</protein>
<sequence>MDPLAGTGHGIIDRHFHPRRWIILREEDHAAPRRCFLNVSTGKSILIDLPDLHGHCVFGPTAEGLLLLRLWPHR</sequence>
<accession>A0A6G1D297</accession>